<evidence type="ECO:0000313" key="1">
    <source>
        <dbReference type="EMBL" id="GAA0966869.1"/>
    </source>
</evidence>
<evidence type="ECO:0008006" key="3">
    <source>
        <dbReference type="Google" id="ProtNLM"/>
    </source>
</evidence>
<dbReference type="RefSeq" id="WP_344246340.1">
    <property type="nucleotide sequence ID" value="NZ_BAAAHH010000047.1"/>
</dbReference>
<evidence type="ECO:0000313" key="2">
    <source>
        <dbReference type="Proteomes" id="UP001500665"/>
    </source>
</evidence>
<keyword evidence="2" id="KW-1185">Reference proteome</keyword>
<dbReference type="EMBL" id="BAAAHH010000047">
    <property type="protein sequence ID" value="GAA0966869.1"/>
    <property type="molecule type" value="Genomic_DNA"/>
</dbReference>
<dbReference type="Proteomes" id="UP001500665">
    <property type="component" value="Unassembled WGS sequence"/>
</dbReference>
<name>A0ABN1RX93_9ACTN</name>
<proteinExistence type="predicted"/>
<protein>
    <recommendedName>
        <fullName evidence="3">Immunity protein 8 of polymorphic toxin system</fullName>
    </recommendedName>
</protein>
<accession>A0ABN1RX93</accession>
<gene>
    <name evidence="1" type="ORF">GCM10009550_70040</name>
</gene>
<organism evidence="1 2">
    <name type="scientific">Actinocorallia libanotica</name>
    <dbReference type="NCBI Taxonomy" id="46162"/>
    <lineage>
        <taxon>Bacteria</taxon>
        <taxon>Bacillati</taxon>
        <taxon>Actinomycetota</taxon>
        <taxon>Actinomycetes</taxon>
        <taxon>Streptosporangiales</taxon>
        <taxon>Thermomonosporaceae</taxon>
        <taxon>Actinocorallia</taxon>
    </lineage>
</organism>
<sequence length="109" mass="11658">MSKDLVVLGRREPDVAGVAEACGSVFRVNGTGWPVQVFDDAGRLVLTVESPVLVEAQGEIERLLGVRADPPVWWVDVRAAADLEEAAAVARELASELAGRFSGVVWSSR</sequence>
<comment type="caution">
    <text evidence="1">The sequence shown here is derived from an EMBL/GenBank/DDBJ whole genome shotgun (WGS) entry which is preliminary data.</text>
</comment>
<reference evidence="2" key="1">
    <citation type="journal article" date="2019" name="Int. J. Syst. Evol. Microbiol.">
        <title>The Global Catalogue of Microorganisms (GCM) 10K type strain sequencing project: providing services to taxonomists for standard genome sequencing and annotation.</title>
        <authorList>
            <consortium name="The Broad Institute Genomics Platform"/>
            <consortium name="The Broad Institute Genome Sequencing Center for Infectious Disease"/>
            <person name="Wu L."/>
            <person name="Ma J."/>
        </authorList>
    </citation>
    <scope>NUCLEOTIDE SEQUENCE [LARGE SCALE GENOMIC DNA]</scope>
    <source>
        <strain evidence="2">JCM 10696</strain>
    </source>
</reference>